<gene>
    <name evidence="2" type="ORF">CUS_6571</name>
</gene>
<dbReference type="AlphaFoldDB" id="E9SB98"/>
<keyword evidence="3" id="KW-1185">Reference proteome</keyword>
<sequence length="40" mass="4358">MREFEGRALNRGSRKQGDKQNKLGEQSESPQAAVNNGVAV</sequence>
<dbReference type="EMBL" id="ADKM02000066">
    <property type="protein sequence ID" value="EGC03464.1"/>
    <property type="molecule type" value="Genomic_DNA"/>
</dbReference>
<reference evidence="2 3" key="1">
    <citation type="submission" date="2011-02" db="EMBL/GenBank/DDBJ databases">
        <authorList>
            <person name="Nelson K.E."/>
            <person name="Sutton G."/>
            <person name="Torralba M."/>
            <person name="Durkin S."/>
            <person name="Harkins D."/>
            <person name="Montgomery R."/>
            <person name="Ziemer C."/>
            <person name="Klaassens E."/>
            <person name="Ocuiv P."/>
            <person name="Morrison M."/>
        </authorList>
    </citation>
    <scope>NUCLEOTIDE SEQUENCE [LARGE SCALE GENOMIC DNA]</scope>
    <source>
        <strain evidence="2 3">8</strain>
    </source>
</reference>
<feature type="region of interest" description="Disordered" evidence="1">
    <location>
        <begin position="1"/>
        <end position="40"/>
    </location>
</feature>
<protein>
    <submittedName>
        <fullName evidence="2">Uncharacterized protein</fullName>
    </submittedName>
</protein>
<evidence type="ECO:0000313" key="3">
    <source>
        <dbReference type="Proteomes" id="UP000004259"/>
    </source>
</evidence>
<accession>E9SB98</accession>
<name>E9SB98_RUMAL</name>
<dbReference type="Proteomes" id="UP000004259">
    <property type="component" value="Unassembled WGS sequence"/>
</dbReference>
<evidence type="ECO:0000313" key="2">
    <source>
        <dbReference type="EMBL" id="EGC03464.1"/>
    </source>
</evidence>
<comment type="caution">
    <text evidence="2">The sequence shown here is derived from an EMBL/GenBank/DDBJ whole genome shotgun (WGS) entry which is preliminary data.</text>
</comment>
<proteinExistence type="predicted"/>
<feature type="compositionally biased region" description="Polar residues" evidence="1">
    <location>
        <begin position="23"/>
        <end position="34"/>
    </location>
</feature>
<organism evidence="2 3">
    <name type="scientific">Ruminococcus albus 8</name>
    <dbReference type="NCBI Taxonomy" id="246199"/>
    <lineage>
        <taxon>Bacteria</taxon>
        <taxon>Bacillati</taxon>
        <taxon>Bacillota</taxon>
        <taxon>Clostridia</taxon>
        <taxon>Eubacteriales</taxon>
        <taxon>Oscillospiraceae</taxon>
        <taxon>Ruminococcus</taxon>
    </lineage>
</organism>
<evidence type="ECO:0000256" key="1">
    <source>
        <dbReference type="SAM" id="MobiDB-lite"/>
    </source>
</evidence>